<reference evidence="1" key="1">
    <citation type="journal article" date="2015" name="Nature">
        <title>Complex archaea that bridge the gap between prokaryotes and eukaryotes.</title>
        <authorList>
            <person name="Spang A."/>
            <person name="Saw J.H."/>
            <person name="Jorgensen S.L."/>
            <person name="Zaremba-Niedzwiedzka K."/>
            <person name="Martijn J."/>
            <person name="Lind A.E."/>
            <person name="van Eijk R."/>
            <person name="Schleper C."/>
            <person name="Guy L."/>
            <person name="Ettema T.J."/>
        </authorList>
    </citation>
    <scope>NUCLEOTIDE SEQUENCE</scope>
</reference>
<comment type="caution">
    <text evidence="1">The sequence shown here is derived from an EMBL/GenBank/DDBJ whole genome shotgun (WGS) entry which is preliminary data.</text>
</comment>
<protein>
    <submittedName>
        <fullName evidence="1">Uncharacterized protein</fullName>
    </submittedName>
</protein>
<evidence type="ECO:0000313" key="1">
    <source>
        <dbReference type="EMBL" id="KKL44687.1"/>
    </source>
</evidence>
<organism evidence="1">
    <name type="scientific">marine sediment metagenome</name>
    <dbReference type="NCBI Taxonomy" id="412755"/>
    <lineage>
        <taxon>unclassified sequences</taxon>
        <taxon>metagenomes</taxon>
        <taxon>ecological metagenomes</taxon>
    </lineage>
</organism>
<proteinExistence type="predicted"/>
<feature type="non-terminal residue" evidence="1">
    <location>
        <position position="54"/>
    </location>
</feature>
<gene>
    <name evidence="1" type="ORF">LCGC14_2363170</name>
</gene>
<dbReference type="AlphaFoldDB" id="A0A0F9F0R9"/>
<sequence length="54" mass="6234">MAQTHYVNAFRGQRKCQFGDLISSPHRNSSNSSALMRVLTMNIISRVEYYQVLN</sequence>
<accession>A0A0F9F0R9</accession>
<dbReference type="EMBL" id="LAZR01034669">
    <property type="protein sequence ID" value="KKL44687.1"/>
    <property type="molecule type" value="Genomic_DNA"/>
</dbReference>
<name>A0A0F9F0R9_9ZZZZ</name>